<feature type="compositionally biased region" description="Basic and acidic residues" evidence="7">
    <location>
        <begin position="1"/>
        <end position="18"/>
    </location>
</feature>
<evidence type="ECO:0000256" key="5">
    <source>
        <dbReference type="ARBA" id="ARBA00022801"/>
    </source>
</evidence>
<dbReference type="PANTHER" id="PTHR13367">
    <property type="entry name" value="UBIQUITIN THIOESTERASE"/>
    <property type="match status" value="1"/>
</dbReference>
<reference evidence="10 11" key="1">
    <citation type="journal article" date="2014" name="Genome Biol. Evol.">
        <title>Comparative genomics and transcriptomics analyses reveal divergent lifestyle features of nematode endoparasitic fungus Hirsutella minnesotensis.</title>
        <authorList>
            <person name="Lai Y."/>
            <person name="Liu K."/>
            <person name="Zhang X."/>
            <person name="Zhang X."/>
            <person name="Li K."/>
            <person name="Wang N."/>
            <person name="Shu C."/>
            <person name="Wu Y."/>
            <person name="Wang C."/>
            <person name="Bushley K.E."/>
            <person name="Xiang M."/>
            <person name="Liu X."/>
        </authorList>
    </citation>
    <scope>NUCLEOTIDE SEQUENCE [LARGE SCALE GENOMIC DNA]</scope>
    <source>
        <strain evidence="10 11">3608</strain>
    </source>
</reference>
<dbReference type="InterPro" id="IPR022099">
    <property type="entry name" value="DUF3638"/>
</dbReference>
<gene>
    <name evidence="10" type="ORF">HIM_09300</name>
</gene>
<dbReference type="InterPro" id="IPR051346">
    <property type="entry name" value="OTU_Deubiquitinase"/>
</dbReference>
<evidence type="ECO:0000256" key="1">
    <source>
        <dbReference type="ARBA" id="ARBA00000707"/>
    </source>
</evidence>
<evidence type="ECO:0000256" key="4">
    <source>
        <dbReference type="ARBA" id="ARBA00022786"/>
    </source>
</evidence>
<dbReference type="EC" id="3.4.19.12" evidence="2"/>
<dbReference type="Proteomes" id="UP000054481">
    <property type="component" value="Unassembled WGS sequence"/>
</dbReference>
<evidence type="ECO:0000256" key="7">
    <source>
        <dbReference type="SAM" id="MobiDB-lite"/>
    </source>
</evidence>
<feature type="region of interest" description="Disordered" evidence="7">
    <location>
        <begin position="1"/>
        <end position="107"/>
    </location>
</feature>
<keyword evidence="6" id="KW-0788">Thiol protease</keyword>
<keyword evidence="5" id="KW-0378">Hydrolase</keyword>
<evidence type="ECO:0000256" key="2">
    <source>
        <dbReference type="ARBA" id="ARBA00012759"/>
    </source>
</evidence>
<protein>
    <recommendedName>
        <fullName evidence="2">ubiquitinyl hydrolase 1</fullName>
        <ecNumber evidence="2">3.4.19.12</ecNumber>
    </recommendedName>
</protein>
<feature type="compositionally biased region" description="Basic and acidic residues" evidence="7">
    <location>
        <begin position="70"/>
        <end position="87"/>
    </location>
</feature>
<feature type="domain" description="DUF3638" evidence="8">
    <location>
        <begin position="1621"/>
        <end position="1841"/>
    </location>
</feature>
<evidence type="ECO:0000313" key="11">
    <source>
        <dbReference type="Proteomes" id="UP000054481"/>
    </source>
</evidence>
<dbReference type="InterPro" id="IPR022105">
    <property type="entry name" value="DUF3645"/>
</dbReference>
<dbReference type="PANTHER" id="PTHR13367:SF33">
    <property type="entry name" value="P-LOOP CONTAINING NUCLEOSIDE TRIPHOSPHATE HYDROLASE PROTEIN"/>
    <property type="match status" value="1"/>
</dbReference>
<dbReference type="OrthoDB" id="3182339at2759"/>
<accession>A0A0F7ZLN5</accession>
<feature type="compositionally biased region" description="Low complexity" evidence="7">
    <location>
        <begin position="31"/>
        <end position="43"/>
    </location>
</feature>
<comment type="catalytic activity">
    <reaction evidence="1">
        <text>Thiol-dependent hydrolysis of ester, thioester, amide, peptide and isopeptide bonds formed by the C-terminal Gly of ubiquitin (a 76-residue protein attached to proteins as an intracellular targeting signal).</text>
        <dbReference type="EC" id="3.4.19.12"/>
    </reaction>
</comment>
<evidence type="ECO:0000313" key="10">
    <source>
        <dbReference type="EMBL" id="KJZ71290.1"/>
    </source>
</evidence>
<keyword evidence="4" id="KW-0833">Ubl conjugation pathway</keyword>
<proteinExistence type="predicted"/>
<keyword evidence="3" id="KW-0645">Protease</keyword>
<evidence type="ECO:0000259" key="8">
    <source>
        <dbReference type="Pfam" id="PF12340"/>
    </source>
</evidence>
<dbReference type="GO" id="GO:0004843">
    <property type="term" value="F:cysteine-type deubiquitinase activity"/>
    <property type="evidence" value="ECO:0007669"/>
    <property type="project" value="UniProtKB-EC"/>
</dbReference>
<sequence>MTGREAAEHTAARADRAVSDLLKGVDQLHDPSSTPSSPLATSTQPLRETGRSRKRSTKDIEKATAATGKSPDKAGKARKGEEMDMPKPRCKKRKASKEDETQLELQQRPTQDCILELEMSDIRTNGLLGSDLGGAVAECGGLNGFATRYVDGVDGASLRQLLDKIERESRAAKGAKETEWRKLCRKYDELSAKISTSTCICTYNEDGSRNIKGCAKCFHYRTRRRLKITIHEDFLPAQKVQRLAIVFELGIPAYLQDYRNATWNMLRQLGHPGKPASSPSAKMSLSKYSQLKQYMKTVSRGITLASVKKSFLQTHYSTQSIKVDLQSVLLPLGLQFSYFDATSKVWTSDLMHTASFQHLCGVRIPRTLLESNIPSPASPTWIAGPSSYDIMASQTKCPSRVSVHEFMALQRLLGGNNQRWMVILTELGSSNINFGDAQSAQFVEQMAVQAGPSLCTDDVLRDAHIIFREKLFCRCLCWQIHRRLRLIWTNWREVHCMELLITLALRLHTLAEGETRNEALRLVEDARSATLEWNSQLRDKYRLAGDASEAKRLAQYRFRAALLCRRTFSVLANGEHGPMSVQQLSAFIEASVSLQQSLVVDPARLSPSLESLLMRDMKTAHSIRAKLRESIQQHISHVGPAIWAAWSSDPHEVASKRFGSWTVFDRPNDSWIAAVMNNEHQPSGLPQVAHYNFVEGHLLIDGKPLGRLPLDVIESPDVRDLFGDQHLLTFPSSLAGMDQVLATPVYGNEVHFGRRGDKVVIRALRCEPIRLRTWTLLEYVPNRVFWNNSEFDLPAELIDGCTHWLDLKTGDLEIRRKPAIWTSRPGNWILNVHNRMAKRRDSILVDPHSEICHKINGILQGVERPERMTVYQPRKFKLSVELKQLELSFFVNSNKLLECRQLRAEIDPNQDAGTLYGLESMLVVRNMVDRSRRSLIVALGELSYQRRGIHVLVKVRDSHGYGKLEIDSVLGRLICPPETRLLYWMALLHASTSFPIPDPLTSSTGAEEAFCILGSGSCQPWMPLTKTQHNILVQVQRLCPVRSFYPSDKRLVQKVEWNSNLTTEIQQDFYGSLIKGLVDKSERLKTFYEQETIASPYERESVSYLRERAVLRRAVHQRSFLGAERSQLVGHNERVAVYQPRDRMAESIQAKRVYQATRLLFRQPFTVNLPKAHLVQLIENLGGNLIGGFLGTPDGQYASLDLSINIEIVEQLGAVVNFCRNVENHTIFDAVFRLGLLAFSSHADMELVGLLCAFAKIHELKALVPPDCPWFVDFANRTQLSLSRIEELILVDLLEEPKPLRGIVQRQGTILDKGKGARLKRLAKSMSKYLFAQWPCAEPSTDAFRVEPSLQADAMELTARPLEKLKQEWMQMYNNLQLAEYLNKVQSVLNYYVGAQEISGPKPWCPASDTFCWPTRDAVVPSLSRELLLKKAFAPALDSSYRIALPMSNDVSLGAACFDKAVNSRGMRELDQVLKTFIGSHKPLWQQYGKDLKESYDALRQLPAPRQGHIHPPNLGDIDQSIVSVQETISKTFSIVSSALSSNDDRFPWLSRGNLWPRISPVSLLEQLRSKDGVKFGIGMKEILISYGISITMYQWLLRVKQAHLGGDWEKLNEHLTENGHVNWNPMDFPDWLLLEIESSMLIRREQVEVAKDIISPASPVNSVLQLNMGKGKTSCIVPMAVAVLADSKKLCRLIVPKALLQQTAQTLQARIGGLLGREMRHVPFARRTSSASHVQQLYLELHQDILFHSGLILAIPENILSYKLSGLQQLADSHVNIAREMLQVQSWLSRMSRDVLDESDFTLAVKTQLIYPSGQLVPVDGHPERWRVAQELLSLIRDNLIYVAKRYPGGLEVVSRNPGFPMIYVVQREVEDALLQRLIDTVCDGHTSILRLPSATTTVCRQHVKRIMTEQSPDPQIFASLAQDWAETLSLLNNALIVRGLLLKRILFLCLRKRWNVQYGLHPSRNPLAVPFEAKGVPSEHAEFGHPDVAIVFTCLSFYYAGLTIDQFRHDLDSVLKADDPAIEYDAWTSGCTSLPEALTQWNVINIDDSGQVEELWKHLRLSRGVLDHYLNNFVFPRYAKQFAVKLQSSASDLPLFSPDDRVPRARTTGFSGTNDNRRLLPLTIKQNDLASLKHTSAEVLACLLQERNRPCMIAVRGTTRLTEEQLLGRLQERNIRLLIDAGAYVLEMDNHSLIQRWLGQDKEAKAGVYFGSDNRAWVQYRDGKTPIPLLATPFAENLTECVVYLDEAHTRGTDLKLPRNARGAVTLALGQTKDHTAQAAMRLRQLATTQSVTFCAPPEVYQSILDLRGKDVGSRIDSLDVVHWLLEQTCRNNEQLQSLSKAQGIDFCRRKNATWQNSGSLSDKARRAALVEAIMSPEQMTLDELYGTAAGRQEESVPSNVHPALSMISKQLQSYHSRVEDKTSSIQSSVMQEVEQEREVEFQVEEVRQAQKPRHYKGLPFPGLHAAITSFATTGILVGEAGFEPASSFLAGTSLGKEYNISGLHLRLLISTQFAKTVDFGSKKKDDSYLRPVEWVLWSPTNETALVVIPEEAERLIPVIRSLDDAPVHLIPYAAPTTKNMVQSSKLAAYVLPSPLQAPLPEWLANELGLLGARLYFDFCEYSALLESLETIVNGCKTVNSGALCSFLLQWLSVRRKGQEILHTPMGHVCQRRHLDGTHAFFGNETLPSWKSGQRGN</sequence>
<dbReference type="Pfam" id="PF12359">
    <property type="entry name" value="DUF3645"/>
    <property type="match status" value="1"/>
</dbReference>
<dbReference type="GO" id="GO:0006508">
    <property type="term" value="P:proteolysis"/>
    <property type="evidence" value="ECO:0007669"/>
    <property type="project" value="UniProtKB-KW"/>
</dbReference>
<keyword evidence="11" id="KW-1185">Reference proteome</keyword>
<dbReference type="EMBL" id="KQ030580">
    <property type="protein sequence ID" value="KJZ71290.1"/>
    <property type="molecule type" value="Genomic_DNA"/>
</dbReference>
<name>A0A0F7ZLN5_9HYPO</name>
<evidence type="ECO:0000259" key="9">
    <source>
        <dbReference type="Pfam" id="PF12359"/>
    </source>
</evidence>
<feature type="domain" description="DUF3645" evidence="9">
    <location>
        <begin position="1963"/>
        <end position="1995"/>
    </location>
</feature>
<organism evidence="10 11">
    <name type="scientific">Hirsutella minnesotensis 3608</name>
    <dbReference type="NCBI Taxonomy" id="1043627"/>
    <lineage>
        <taxon>Eukaryota</taxon>
        <taxon>Fungi</taxon>
        <taxon>Dikarya</taxon>
        <taxon>Ascomycota</taxon>
        <taxon>Pezizomycotina</taxon>
        <taxon>Sordariomycetes</taxon>
        <taxon>Hypocreomycetidae</taxon>
        <taxon>Hypocreales</taxon>
        <taxon>Ophiocordycipitaceae</taxon>
        <taxon>Hirsutella</taxon>
    </lineage>
</organism>
<evidence type="ECO:0000256" key="6">
    <source>
        <dbReference type="ARBA" id="ARBA00022807"/>
    </source>
</evidence>
<dbReference type="Pfam" id="PF12340">
    <property type="entry name" value="DUF3638"/>
    <property type="match status" value="1"/>
</dbReference>
<evidence type="ECO:0000256" key="3">
    <source>
        <dbReference type="ARBA" id="ARBA00022670"/>
    </source>
</evidence>